<dbReference type="WBParaSite" id="GPUH_0001629401-mRNA-1">
    <property type="protein sequence ID" value="GPUH_0001629401-mRNA-1"/>
    <property type="gene ID" value="GPUH_0001629401"/>
</dbReference>
<evidence type="ECO:0000313" key="3">
    <source>
        <dbReference type="WBParaSite" id="GPUH_0001629401-mRNA-1"/>
    </source>
</evidence>
<keyword evidence="2" id="KW-1185">Reference proteome</keyword>
<protein>
    <submittedName>
        <fullName evidence="1 3">Uncharacterized protein</fullName>
    </submittedName>
</protein>
<evidence type="ECO:0000313" key="1">
    <source>
        <dbReference type="EMBL" id="VDN27563.1"/>
    </source>
</evidence>
<gene>
    <name evidence="1" type="ORF">GPUH_LOCUS16272</name>
</gene>
<dbReference type="AlphaFoldDB" id="A0A183E5N1"/>
<dbReference type="Proteomes" id="UP000271098">
    <property type="component" value="Unassembled WGS sequence"/>
</dbReference>
<proteinExistence type="predicted"/>
<reference evidence="1 2" key="2">
    <citation type="submission" date="2018-11" db="EMBL/GenBank/DDBJ databases">
        <authorList>
            <consortium name="Pathogen Informatics"/>
        </authorList>
    </citation>
    <scope>NUCLEOTIDE SEQUENCE [LARGE SCALE GENOMIC DNA]</scope>
</reference>
<sequence length="49" mass="5764">MAMNIHDRNQYHRFHISKLHILKINYCQKSNAGTFFHSSVFVKCKGALK</sequence>
<evidence type="ECO:0000313" key="2">
    <source>
        <dbReference type="Proteomes" id="UP000271098"/>
    </source>
</evidence>
<dbReference type="EMBL" id="UYRT01083517">
    <property type="protein sequence ID" value="VDN27563.1"/>
    <property type="molecule type" value="Genomic_DNA"/>
</dbReference>
<organism evidence="3">
    <name type="scientific">Gongylonema pulchrum</name>
    <dbReference type="NCBI Taxonomy" id="637853"/>
    <lineage>
        <taxon>Eukaryota</taxon>
        <taxon>Metazoa</taxon>
        <taxon>Ecdysozoa</taxon>
        <taxon>Nematoda</taxon>
        <taxon>Chromadorea</taxon>
        <taxon>Rhabditida</taxon>
        <taxon>Spirurina</taxon>
        <taxon>Spiruromorpha</taxon>
        <taxon>Spiruroidea</taxon>
        <taxon>Gongylonematidae</taxon>
        <taxon>Gongylonema</taxon>
    </lineage>
</organism>
<accession>A0A183E5N1</accession>
<reference evidence="3" key="1">
    <citation type="submission" date="2016-06" db="UniProtKB">
        <authorList>
            <consortium name="WormBaseParasite"/>
        </authorList>
    </citation>
    <scope>IDENTIFICATION</scope>
</reference>
<name>A0A183E5N1_9BILA</name>